<dbReference type="EMBL" id="GL883021">
    <property type="protein sequence ID" value="EGG17652.1"/>
    <property type="molecule type" value="Genomic_DNA"/>
</dbReference>
<dbReference type="AlphaFoldDB" id="F4Q3J4"/>
<dbReference type="InterPro" id="IPR036397">
    <property type="entry name" value="RNaseH_sf"/>
</dbReference>
<evidence type="ECO:0000313" key="1">
    <source>
        <dbReference type="EMBL" id="EGG17652.1"/>
    </source>
</evidence>
<accession>F4Q3J4</accession>
<dbReference type="KEGG" id="dfa:DFA_08648"/>
<evidence type="ECO:0000313" key="2">
    <source>
        <dbReference type="Proteomes" id="UP000007797"/>
    </source>
</evidence>
<reference evidence="2" key="1">
    <citation type="journal article" date="2011" name="Genome Res.">
        <title>Phylogeny-wide analysis of social amoeba genomes highlights ancient origins for complex intercellular communication.</title>
        <authorList>
            <person name="Heidel A.J."/>
            <person name="Lawal H.M."/>
            <person name="Felder M."/>
            <person name="Schilde C."/>
            <person name="Helps N.R."/>
            <person name="Tunggal B."/>
            <person name="Rivero F."/>
            <person name="John U."/>
            <person name="Schleicher M."/>
            <person name="Eichinger L."/>
            <person name="Platzer M."/>
            <person name="Noegel A.A."/>
            <person name="Schaap P."/>
            <person name="Gloeckner G."/>
        </authorList>
    </citation>
    <scope>NUCLEOTIDE SEQUENCE [LARGE SCALE GENOMIC DNA]</scope>
    <source>
        <strain evidence="2">SH3</strain>
    </source>
</reference>
<gene>
    <name evidence="1" type="ORF">DFA_08648</name>
</gene>
<organism evidence="1 2">
    <name type="scientific">Cavenderia fasciculata</name>
    <name type="common">Slime mold</name>
    <name type="synonym">Dictyostelium fasciculatum</name>
    <dbReference type="NCBI Taxonomy" id="261658"/>
    <lineage>
        <taxon>Eukaryota</taxon>
        <taxon>Amoebozoa</taxon>
        <taxon>Evosea</taxon>
        <taxon>Eumycetozoa</taxon>
        <taxon>Dictyostelia</taxon>
        <taxon>Acytosteliales</taxon>
        <taxon>Cavenderiaceae</taxon>
        <taxon>Cavenderia</taxon>
    </lineage>
</organism>
<dbReference type="Gene3D" id="3.30.420.10">
    <property type="entry name" value="Ribonuclease H-like superfamily/Ribonuclease H"/>
    <property type="match status" value="1"/>
</dbReference>
<keyword evidence="2" id="KW-1185">Reference proteome</keyword>
<dbReference type="GeneID" id="14868824"/>
<proteinExistence type="predicted"/>
<name>F4Q3J4_CACFS</name>
<dbReference type="GO" id="GO:0003676">
    <property type="term" value="F:nucleic acid binding"/>
    <property type="evidence" value="ECO:0007669"/>
    <property type="project" value="InterPro"/>
</dbReference>
<evidence type="ECO:0008006" key="3">
    <source>
        <dbReference type="Google" id="ProtNLM"/>
    </source>
</evidence>
<dbReference type="Proteomes" id="UP000007797">
    <property type="component" value="Unassembled WGS sequence"/>
</dbReference>
<protein>
    <recommendedName>
        <fullName evidence="3">3'-5' exonuclease domain-containing protein</fullName>
    </recommendedName>
</protein>
<dbReference type="InterPro" id="IPR012337">
    <property type="entry name" value="RNaseH-like_sf"/>
</dbReference>
<dbReference type="OrthoDB" id="1920326at2759"/>
<sequence length="598" mass="68505">MFNNILKSFPKVFNQSKATNLNIFCQHQLTRPPTSYSQTNPNPFFIASFLFLNNRSDNLLFQTRSGGGGAGGGTSVNNKYSSPYPKVNNFNSQLQHNTISSSSRAFNSYNIGENIINTNNNTKNNNNNNNSINLLNSSSIFPNNHVLFETPIGTIIGNNPNNLLSNGQPVKFKMNGNNKRKINGHHRLGNQYYNNGNLHNGYHYHPNYIETKFILPTKIGEEAQNCVRFETHRSDVQYIKQKNNQTIPIFYLIELIEGILPKEILNGSKILVKKSETDTPSIILVNFMTAIKAYQASQFMCQWNERNSSKNKIRTNLIKKSLDPLYLITAQEIDQLPEVPAPRQVEIIDSVMSTNQPIFDILFNGQHPNKLDSIDTLTVLGIDIEWCHKSINVEEPNFFAVILSGPKGSVVFNLDSLKTIPLILYQILTSPRILKVGFRNKHDFSKFETQYNLDINNLEDLSKASVVMRSKPKSLRAVAGMFLKQKLPRIDLNRYMQPSTFFTDKKVEHYVYTIYTSSKREKRLTQGQNEKTNQPLLTSKIHSFIGPKGKYRDDKEINLSVPLTTLILTYLTVFINDCLKHRRWGWMDRWDCLEYNNN</sequence>
<dbReference type="RefSeq" id="XP_004356136.1">
    <property type="nucleotide sequence ID" value="XM_004356083.1"/>
</dbReference>
<dbReference type="SUPFAM" id="SSF53098">
    <property type="entry name" value="Ribonuclease H-like"/>
    <property type="match status" value="1"/>
</dbReference>